<feature type="domain" description="Aminotransferase class I/classII large" evidence="3">
    <location>
        <begin position="43"/>
        <end position="383"/>
    </location>
</feature>
<dbReference type="STRING" id="913774.A0A0C3CKI0"/>
<dbReference type="HOGENOM" id="CLU_017584_4_4_1"/>
<dbReference type="InterPro" id="IPR004838">
    <property type="entry name" value="NHTrfase_class1_PyrdxlP-BS"/>
</dbReference>
<dbReference type="PROSITE" id="PS00105">
    <property type="entry name" value="AA_TRANSFER_CLASS_1"/>
    <property type="match status" value="1"/>
</dbReference>
<dbReference type="InParanoid" id="A0A0C3CKI0"/>
<dbReference type="GO" id="GO:0003824">
    <property type="term" value="F:catalytic activity"/>
    <property type="evidence" value="ECO:0007669"/>
    <property type="project" value="InterPro"/>
</dbReference>
<dbReference type="OrthoDB" id="7042322at2759"/>
<dbReference type="Gene3D" id="3.90.1150.10">
    <property type="entry name" value="Aspartate Aminotransferase, domain 1"/>
    <property type="match status" value="1"/>
</dbReference>
<evidence type="ECO:0000313" key="4">
    <source>
        <dbReference type="EMBL" id="KIM99503.1"/>
    </source>
</evidence>
<comment type="similarity">
    <text evidence="1">Belongs to the class-I pyridoxal-phosphate-dependent aminotransferase family.</text>
</comment>
<reference evidence="5" key="2">
    <citation type="submission" date="2015-01" db="EMBL/GenBank/DDBJ databases">
        <title>Evolutionary Origins and Diversification of the Mycorrhizal Mutualists.</title>
        <authorList>
            <consortium name="DOE Joint Genome Institute"/>
            <consortium name="Mycorrhizal Genomics Consortium"/>
            <person name="Kohler A."/>
            <person name="Kuo A."/>
            <person name="Nagy L.G."/>
            <person name="Floudas D."/>
            <person name="Copeland A."/>
            <person name="Barry K.W."/>
            <person name="Cichocki N."/>
            <person name="Veneault-Fourrey C."/>
            <person name="LaButti K."/>
            <person name="Lindquist E.A."/>
            <person name="Lipzen A."/>
            <person name="Lundell T."/>
            <person name="Morin E."/>
            <person name="Murat C."/>
            <person name="Riley R."/>
            <person name="Ohm R."/>
            <person name="Sun H."/>
            <person name="Tunlid A."/>
            <person name="Henrissat B."/>
            <person name="Grigoriev I.V."/>
            <person name="Hibbett D.S."/>
            <person name="Martin F."/>
        </authorList>
    </citation>
    <scope>NUCLEOTIDE SEQUENCE [LARGE SCALE GENOMIC DNA]</scope>
    <source>
        <strain evidence="5">Zn</strain>
    </source>
</reference>
<reference evidence="4 5" key="1">
    <citation type="submission" date="2014-04" db="EMBL/GenBank/DDBJ databases">
        <authorList>
            <consortium name="DOE Joint Genome Institute"/>
            <person name="Kuo A."/>
            <person name="Martino E."/>
            <person name="Perotto S."/>
            <person name="Kohler A."/>
            <person name="Nagy L.G."/>
            <person name="Floudas D."/>
            <person name="Copeland A."/>
            <person name="Barry K.W."/>
            <person name="Cichocki N."/>
            <person name="Veneault-Fourrey C."/>
            <person name="LaButti K."/>
            <person name="Lindquist E.A."/>
            <person name="Lipzen A."/>
            <person name="Lundell T."/>
            <person name="Morin E."/>
            <person name="Murat C."/>
            <person name="Sun H."/>
            <person name="Tunlid A."/>
            <person name="Henrissat B."/>
            <person name="Grigoriev I.V."/>
            <person name="Hibbett D.S."/>
            <person name="Martin F."/>
            <person name="Nordberg H.P."/>
            <person name="Cantor M.N."/>
            <person name="Hua S.X."/>
        </authorList>
    </citation>
    <scope>NUCLEOTIDE SEQUENCE [LARGE SCALE GENOMIC DNA]</scope>
    <source>
        <strain evidence="4 5">Zn</strain>
    </source>
</reference>
<dbReference type="PANTHER" id="PTHR43510:SF1">
    <property type="entry name" value="AMINOTRANSFERASE FUNCTION, HYPOTHETICAL (EUROFUNG)"/>
    <property type="match status" value="1"/>
</dbReference>
<dbReference type="Pfam" id="PF00155">
    <property type="entry name" value="Aminotran_1_2"/>
    <property type="match status" value="1"/>
</dbReference>
<gene>
    <name evidence="4" type="ORF">OIDMADRAFT_180950</name>
</gene>
<feature type="non-terminal residue" evidence="4">
    <location>
        <position position="1"/>
    </location>
</feature>
<sequence length="395" mass="43418">MKDIAPFKIDKWVQQYGPKSDLILHGSYVSALSLKELKQLSQSPETAVDENLNLTYGDVIGSLKLRQRIADLHSSPDSQLTAGNVVITPGSIMANYLVLRTLCAPGDHIICQYPTYAQLYVLPRYLGADVSLWKLREEDGWMPSLEELVTMIRPNTKAIIVNNPCNPTGTVLHRRILDQIFKLAEAHNITIFSDEVFSPLFHGDATKPPPFVSLGYFNSVSTGSVSKAHGLPGIRVGWVVSPNLDVIERITTARDYTTISVSQLDDGVAAFALSPEVLPKLLERNLAICKSSIALLDDFVTRNSDRCTWIKPNGAGTAFIRFLTPDGVPVDDAAFAARLAERAGISSVPGGHCFSEEGASDFKGYIRLTLGEDKKLQTGLERLEVFIRDPQNYSN</sequence>
<dbReference type="InterPro" id="IPR015421">
    <property type="entry name" value="PyrdxlP-dep_Trfase_major"/>
</dbReference>
<dbReference type="InterPro" id="IPR015422">
    <property type="entry name" value="PyrdxlP-dep_Trfase_small"/>
</dbReference>
<dbReference type="InterPro" id="IPR015424">
    <property type="entry name" value="PyrdxlP-dep_Trfase"/>
</dbReference>
<dbReference type="PANTHER" id="PTHR43510">
    <property type="entry name" value="AMINOTRANSFERASE FUNCTION, HYPOTHETICAL (EUROFUNG)"/>
    <property type="match status" value="1"/>
</dbReference>
<evidence type="ECO:0000313" key="5">
    <source>
        <dbReference type="Proteomes" id="UP000054321"/>
    </source>
</evidence>
<organism evidence="4 5">
    <name type="scientific">Oidiodendron maius (strain Zn)</name>
    <dbReference type="NCBI Taxonomy" id="913774"/>
    <lineage>
        <taxon>Eukaryota</taxon>
        <taxon>Fungi</taxon>
        <taxon>Dikarya</taxon>
        <taxon>Ascomycota</taxon>
        <taxon>Pezizomycotina</taxon>
        <taxon>Leotiomycetes</taxon>
        <taxon>Leotiomycetes incertae sedis</taxon>
        <taxon>Myxotrichaceae</taxon>
        <taxon>Oidiodendron</taxon>
    </lineage>
</organism>
<protein>
    <recommendedName>
        <fullName evidence="3">Aminotransferase class I/classII large domain-containing protein</fullName>
    </recommendedName>
</protein>
<dbReference type="Proteomes" id="UP000054321">
    <property type="component" value="Unassembled WGS sequence"/>
</dbReference>
<keyword evidence="2" id="KW-0663">Pyridoxal phosphate</keyword>
<evidence type="ECO:0000256" key="2">
    <source>
        <dbReference type="ARBA" id="ARBA00022898"/>
    </source>
</evidence>
<keyword evidence="5" id="KW-1185">Reference proteome</keyword>
<dbReference type="SUPFAM" id="SSF53383">
    <property type="entry name" value="PLP-dependent transferases"/>
    <property type="match status" value="1"/>
</dbReference>
<dbReference type="InterPro" id="IPR004839">
    <property type="entry name" value="Aminotransferase_I/II_large"/>
</dbReference>
<dbReference type="AlphaFoldDB" id="A0A0C3CKI0"/>
<evidence type="ECO:0000259" key="3">
    <source>
        <dbReference type="Pfam" id="PF00155"/>
    </source>
</evidence>
<accession>A0A0C3CKI0</accession>
<name>A0A0C3CKI0_OIDMZ</name>
<dbReference type="CDD" id="cd00609">
    <property type="entry name" value="AAT_like"/>
    <property type="match status" value="1"/>
</dbReference>
<proteinExistence type="inferred from homology"/>
<evidence type="ECO:0000256" key="1">
    <source>
        <dbReference type="ARBA" id="ARBA00007441"/>
    </source>
</evidence>
<dbReference type="EMBL" id="KN832878">
    <property type="protein sequence ID" value="KIM99503.1"/>
    <property type="molecule type" value="Genomic_DNA"/>
</dbReference>
<dbReference type="Gene3D" id="3.40.640.10">
    <property type="entry name" value="Type I PLP-dependent aspartate aminotransferase-like (Major domain)"/>
    <property type="match status" value="1"/>
</dbReference>
<dbReference type="GO" id="GO:0030170">
    <property type="term" value="F:pyridoxal phosphate binding"/>
    <property type="evidence" value="ECO:0007669"/>
    <property type="project" value="InterPro"/>
</dbReference>